<proteinExistence type="predicted"/>
<dbReference type="RefSeq" id="WP_197657696.1">
    <property type="nucleotide sequence ID" value="NZ_CP031418.1"/>
</dbReference>
<evidence type="ECO:0000313" key="1">
    <source>
        <dbReference type="EMBL" id="CRY77064.1"/>
    </source>
</evidence>
<gene>
    <name evidence="1" type="ORF">ERS450000_02157</name>
</gene>
<dbReference type="InterPro" id="IPR037883">
    <property type="entry name" value="Knr4/Smi1-like_sf"/>
</dbReference>
<dbReference type="AlphaFoldDB" id="A0A0H5NPM2"/>
<reference evidence="2" key="1">
    <citation type="submission" date="2015-03" db="EMBL/GenBank/DDBJ databases">
        <authorList>
            <consortium name="Pathogen Informatics"/>
        </authorList>
    </citation>
    <scope>NUCLEOTIDE SEQUENCE [LARGE SCALE GENOMIC DNA]</scope>
    <source>
        <strain evidence="2">NCTC11134</strain>
    </source>
</reference>
<accession>A0A0H5NPM2</accession>
<organism evidence="1 2">
    <name type="scientific">Nocardia farcinica</name>
    <dbReference type="NCBI Taxonomy" id="37329"/>
    <lineage>
        <taxon>Bacteria</taxon>
        <taxon>Bacillati</taxon>
        <taxon>Actinomycetota</taxon>
        <taxon>Actinomycetes</taxon>
        <taxon>Mycobacteriales</taxon>
        <taxon>Nocardiaceae</taxon>
        <taxon>Nocardia</taxon>
    </lineage>
</organism>
<dbReference type="Proteomes" id="UP000057820">
    <property type="component" value="Chromosome 1"/>
</dbReference>
<dbReference type="Gene3D" id="3.40.1580.10">
    <property type="entry name" value="SMI1/KNR4-like"/>
    <property type="match status" value="1"/>
</dbReference>
<dbReference type="EMBL" id="LN868938">
    <property type="protein sequence ID" value="CRY77064.1"/>
    <property type="molecule type" value="Genomic_DNA"/>
</dbReference>
<name>A0A0H5NPM2_NOCFR</name>
<protein>
    <submittedName>
        <fullName evidence="1">Uncharacterized protein</fullName>
    </submittedName>
</protein>
<evidence type="ECO:0000313" key="2">
    <source>
        <dbReference type="Proteomes" id="UP000057820"/>
    </source>
</evidence>
<dbReference type="KEGG" id="nfr:ERS450000_02157"/>
<sequence length="134" mass="13781">MTEPHIPGSLGGLRPTPPLDAVVRPDQSLPHGLGNQLRALYARCGGFLSPSGIAVYAVADTAERNATFEMARHAPGFVLFGDDSGGRGFLADARSLDARVYAGGLGDLDQADVGAVADDLSAWSARDACAGEVS</sequence>